<feature type="transmembrane region" description="Helical" evidence="7">
    <location>
        <begin position="171"/>
        <end position="191"/>
    </location>
</feature>
<dbReference type="EMBL" id="JACJJQ010000043">
    <property type="protein sequence ID" value="MBM6754685.1"/>
    <property type="molecule type" value="Genomic_DNA"/>
</dbReference>
<keyword evidence="2 7" id="KW-0812">Transmembrane</keyword>
<dbReference type="InterPro" id="IPR027417">
    <property type="entry name" value="P-loop_NTPase"/>
</dbReference>
<dbReference type="PROSITE" id="PS50929">
    <property type="entry name" value="ABC_TM1F"/>
    <property type="match status" value="1"/>
</dbReference>
<feature type="transmembrane region" description="Helical" evidence="7">
    <location>
        <begin position="28"/>
        <end position="52"/>
    </location>
</feature>
<evidence type="ECO:0000313" key="11">
    <source>
        <dbReference type="Proteomes" id="UP000776629"/>
    </source>
</evidence>
<dbReference type="InterPro" id="IPR011527">
    <property type="entry name" value="ABC1_TM_dom"/>
</dbReference>
<feature type="domain" description="ABC transporter" evidence="8">
    <location>
        <begin position="344"/>
        <end position="578"/>
    </location>
</feature>
<dbReference type="InterPro" id="IPR036640">
    <property type="entry name" value="ABC1_TM_sf"/>
</dbReference>
<evidence type="ECO:0000259" key="8">
    <source>
        <dbReference type="PROSITE" id="PS50893"/>
    </source>
</evidence>
<dbReference type="PANTHER" id="PTHR43394">
    <property type="entry name" value="ATP-DEPENDENT PERMEASE MDL1, MITOCHONDRIAL"/>
    <property type="match status" value="1"/>
</dbReference>
<dbReference type="InterPro" id="IPR003439">
    <property type="entry name" value="ABC_transporter-like_ATP-bd"/>
</dbReference>
<comment type="caution">
    <text evidence="10">The sequence shown here is derived from an EMBL/GenBank/DDBJ whole genome shotgun (WGS) entry which is preliminary data.</text>
</comment>
<keyword evidence="6 7" id="KW-0472">Membrane</keyword>
<name>A0ABS2EQL9_9LACO</name>
<dbReference type="Pfam" id="PF00005">
    <property type="entry name" value="ABC_tran"/>
    <property type="match status" value="1"/>
</dbReference>
<dbReference type="SUPFAM" id="SSF90123">
    <property type="entry name" value="ABC transporter transmembrane region"/>
    <property type="match status" value="1"/>
</dbReference>
<dbReference type="Gene3D" id="1.20.1560.10">
    <property type="entry name" value="ABC transporter type 1, transmembrane domain"/>
    <property type="match status" value="1"/>
</dbReference>
<feature type="transmembrane region" description="Helical" evidence="7">
    <location>
        <begin position="64"/>
        <end position="83"/>
    </location>
</feature>
<dbReference type="SMART" id="SM00382">
    <property type="entry name" value="AAA"/>
    <property type="match status" value="1"/>
</dbReference>
<keyword evidence="5 7" id="KW-1133">Transmembrane helix</keyword>
<dbReference type="PROSITE" id="PS50893">
    <property type="entry name" value="ABC_TRANSPORTER_2"/>
    <property type="match status" value="1"/>
</dbReference>
<dbReference type="PANTHER" id="PTHR43394:SF1">
    <property type="entry name" value="ATP-BINDING CASSETTE SUB-FAMILY B MEMBER 10, MITOCHONDRIAL"/>
    <property type="match status" value="1"/>
</dbReference>
<reference evidence="10 11" key="1">
    <citation type="journal article" date="2021" name="Sci. Rep.">
        <title>The distribution of antibiotic resistance genes in chicken gut microbiota commensals.</title>
        <authorList>
            <person name="Juricova H."/>
            <person name="Matiasovicova J."/>
            <person name="Kubasova T."/>
            <person name="Cejkova D."/>
            <person name="Rychlik I."/>
        </authorList>
    </citation>
    <scope>NUCLEOTIDE SEQUENCE [LARGE SCALE GENOMIC DNA]</scope>
    <source>
        <strain evidence="10 11">An810</strain>
    </source>
</reference>
<dbReference type="Gene3D" id="3.40.50.300">
    <property type="entry name" value="P-loop containing nucleotide triphosphate hydrolases"/>
    <property type="match status" value="1"/>
</dbReference>
<dbReference type="NCBIfam" id="TIGR02868">
    <property type="entry name" value="CydC"/>
    <property type="match status" value="1"/>
</dbReference>
<keyword evidence="11" id="KW-1185">Reference proteome</keyword>
<feature type="transmembrane region" description="Helical" evidence="7">
    <location>
        <begin position="145"/>
        <end position="165"/>
    </location>
</feature>
<proteinExistence type="predicted"/>
<evidence type="ECO:0000256" key="2">
    <source>
        <dbReference type="ARBA" id="ARBA00022692"/>
    </source>
</evidence>
<evidence type="ECO:0000256" key="5">
    <source>
        <dbReference type="ARBA" id="ARBA00022989"/>
    </source>
</evidence>
<evidence type="ECO:0000256" key="3">
    <source>
        <dbReference type="ARBA" id="ARBA00022741"/>
    </source>
</evidence>
<accession>A0ABS2EQL9</accession>
<keyword evidence="3" id="KW-0547">Nucleotide-binding</keyword>
<dbReference type="InterPro" id="IPR014223">
    <property type="entry name" value="ABC_CydC/D"/>
</dbReference>
<keyword evidence="4" id="KW-0067">ATP-binding</keyword>
<dbReference type="RefSeq" id="WP_204776944.1">
    <property type="nucleotide sequence ID" value="NZ_JACJJQ010000043.1"/>
</dbReference>
<organism evidence="10 11">
    <name type="scientific">Limosilactobacillus alvi</name>
    <dbReference type="NCBI Taxonomy" id="990412"/>
    <lineage>
        <taxon>Bacteria</taxon>
        <taxon>Bacillati</taxon>
        <taxon>Bacillota</taxon>
        <taxon>Bacilli</taxon>
        <taxon>Lactobacillales</taxon>
        <taxon>Lactobacillaceae</taxon>
        <taxon>Limosilactobacillus</taxon>
    </lineage>
</organism>
<evidence type="ECO:0000256" key="1">
    <source>
        <dbReference type="ARBA" id="ARBA00004651"/>
    </source>
</evidence>
<evidence type="ECO:0000256" key="6">
    <source>
        <dbReference type="ARBA" id="ARBA00023136"/>
    </source>
</evidence>
<evidence type="ECO:0000313" key="10">
    <source>
        <dbReference type="EMBL" id="MBM6754685.1"/>
    </source>
</evidence>
<dbReference type="InterPro" id="IPR039421">
    <property type="entry name" value="Type_1_exporter"/>
</dbReference>
<feature type="domain" description="ABC transmembrane type-1" evidence="9">
    <location>
        <begin position="29"/>
        <end position="274"/>
    </location>
</feature>
<dbReference type="Proteomes" id="UP000776629">
    <property type="component" value="Unassembled WGS sequence"/>
</dbReference>
<comment type="subcellular location">
    <subcellularLocation>
        <location evidence="1">Cell membrane</location>
        <topology evidence="1">Multi-pass membrane protein</topology>
    </subcellularLocation>
</comment>
<sequence>MLNRLPLLKTLKHDQWVKPFLKHYKRTLVLAISLGILTFVCAGGLMFTSGFLISKSATRPDNILLVYVPIVLTRGFGIFRPVFRYAERLTSHNWVFKMTSEFRKKMYDSLEQDAVFFNSKYRLGDILGLLSEDVAHIQNLYLRTIFPNFVAWGVYTIIVVGLGFISPLMGLAMLVLFGLMIFAIPAWSVVINGARQEYEKQVKNDLYADLTDNVMGIVDWVFAQRNQEYVAEHLNSENKLFATQTALHQFERFRDFLMQLVILAIVLSLMIWGAAKFGGQYGGTANWIAAFVLAVFPLEDALAGLPAAAQETNVYVDSLKRLNQLPPIPQSKTDQLEVQKPLDFKIQNLHYTYPGTSKEVLRGLDLSIPAGQKVAILGKSGSGKSTLASLIRGDRQPSTGDVTLAGIPTNNYKDRISKYIGVINQRPYLFNTTILNNLRIGNENATVDDVWQILDQVGLRQMVESLPQGLETMVDSAGLRFSGGERHRLALARILLANTPIVLLDEPTVGLDPVTEREVMDTFFGNLEGKTLIWITHHLQGIDAMDRVIFIEDGELVMDGHPAGLAKTNERYQRLKAIDEGR</sequence>
<evidence type="ECO:0000256" key="7">
    <source>
        <dbReference type="SAM" id="Phobius"/>
    </source>
</evidence>
<protein>
    <submittedName>
        <fullName evidence="10">Thiol reductant ABC exporter subunit CydC</fullName>
    </submittedName>
</protein>
<dbReference type="Pfam" id="PF00664">
    <property type="entry name" value="ABC_membrane"/>
    <property type="match status" value="1"/>
</dbReference>
<evidence type="ECO:0000259" key="9">
    <source>
        <dbReference type="PROSITE" id="PS50929"/>
    </source>
</evidence>
<dbReference type="InterPro" id="IPR003593">
    <property type="entry name" value="AAA+_ATPase"/>
</dbReference>
<dbReference type="CDD" id="cd03247">
    <property type="entry name" value="ABCC_cytochrome_bd"/>
    <property type="match status" value="1"/>
</dbReference>
<gene>
    <name evidence="10" type="primary">cydC</name>
    <name evidence="10" type="ORF">H5993_07940</name>
</gene>
<dbReference type="SUPFAM" id="SSF52540">
    <property type="entry name" value="P-loop containing nucleoside triphosphate hydrolases"/>
    <property type="match status" value="1"/>
</dbReference>
<evidence type="ECO:0000256" key="4">
    <source>
        <dbReference type="ARBA" id="ARBA00022840"/>
    </source>
</evidence>
<feature type="transmembrane region" description="Helical" evidence="7">
    <location>
        <begin position="256"/>
        <end position="275"/>
    </location>
</feature>